<dbReference type="AlphaFoldDB" id="A0A7C8M3N9"/>
<proteinExistence type="predicted"/>
<dbReference type="EMBL" id="JAADJZ010000040">
    <property type="protein sequence ID" value="KAF2864763.1"/>
    <property type="molecule type" value="Genomic_DNA"/>
</dbReference>
<reference evidence="1 2" key="1">
    <citation type="submission" date="2020-01" db="EMBL/GenBank/DDBJ databases">
        <authorList>
            <consortium name="DOE Joint Genome Institute"/>
            <person name="Haridas S."/>
            <person name="Albert R."/>
            <person name="Binder M."/>
            <person name="Bloem J."/>
            <person name="Labutti K."/>
            <person name="Salamov A."/>
            <person name="Andreopoulos B."/>
            <person name="Baker S.E."/>
            <person name="Barry K."/>
            <person name="Bills G."/>
            <person name="Bluhm B.H."/>
            <person name="Cannon C."/>
            <person name="Castanera R."/>
            <person name="Culley D.E."/>
            <person name="Daum C."/>
            <person name="Ezra D."/>
            <person name="Gonzalez J.B."/>
            <person name="Henrissat B."/>
            <person name="Kuo A."/>
            <person name="Liang C."/>
            <person name="Lipzen A."/>
            <person name="Lutzoni F."/>
            <person name="Magnuson J."/>
            <person name="Mondo S."/>
            <person name="Nolan M."/>
            <person name="Ohm R."/>
            <person name="Pangilinan J."/>
            <person name="Park H.-J.H."/>
            <person name="Ramirez L."/>
            <person name="Alfaro M."/>
            <person name="Sun H."/>
            <person name="Tritt A."/>
            <person name="Yoshinaga Y."/>
            <person name="Zwiers L.-H.L."/>
            <person name="Turgeon B.G."/>
            <person name="Goodwin S.B."/>
            <person name="Spatafora J.W."/>
            <person name="Crous P.W."/>
            <person name="Grigoriev I.V."/>
        </authorList>
    </citation>
    <scope>NUCLEOTIDE SEQUENCE [LARGE SCALE GENOMIC DNA]</scope>
    <source>
        <strain evidence="1 2">CBS 611.86</strain>
    </source>
</reference>
<keyword evidence="2" id="KW-1185">Reference proteome</keyword>
<evidence type="ECO:0000313" key="1">
    <source>
        <dbReference type="EMBL" id="KAF2864763.1"/>
    </source>
</evidence>
<gene>
    <name evidence="1" type="ORF">BDV95DRAFT_588429</name>
</gene>
<sequence>MASRFVNQILTSTWLITQDPPHGFEVQRDQGDGLVCMSAADISSASAWALLLSQPRSRRLTSMSACQSCVRLSRHFLVTVDASPLPCRRCPGPGPRAWEPTQTSAHGRLPECTRTVSQRYHRMSNASPGQTVYRIEPTVKKRNMIHLNVPPTYL</sequence>
<name>A0A7C8M3N9_9PLEO</name>
<evidence type="ECO:0000313" key="2">
    <source>
        <dbReference type="Proteomes" id="UP000481861"/>
    </source>
</evidence>
<comment type="caution">
    <text evidence="1">The sequence shown here is derived from an EMBL/GenBank/DDBJ whole genome shotgun (WGS) entry which is preliminary data.</text>
</comment>
<accession>A0A7C8M3N9</accession>
<protein>
    <submittedName>
        <fullName evidence="1">Uncharacterized protein</fullName>
    </submittedName>
</protein>
<dbReference type="Proteomes" id="UP000481861">
    <property type="component" value="Unassembled WGS sequence"/>
</dbReference>
<organism evidence="1 2">
    <name type="scientific">Massariosphaeria phaeospora</name>
    <dbReference type="NCBI Taxonomy" id="100035"/>
    <lineage>
        <taxon>Eukaryota</taxon>
        <taxon>Fungi</taxon>
        <taxon>Dikarya</taxon>
        <taxon>Ascomycota</taxon>
        <taxon>Pezizomycotina</taxon>
        <taxon>Dothideomycetes</taxon>
        <taxon>Pleosporomycetidae</taxon>
        <taxon>Pleosporales</taxon>
        <taxon>Pleosporales incertae sedis</taxon>
        <taxon>Massariosphaeria</taxon>
    </lineage>
</organism>